<proteinExistence type="predicted"/>
<dbReference type="InterPro" id="IPR010179">
    <property type="entry name" value="CRISPR-assoc_prot_Cse3"/>
</dbReference>
<sequence length="215" mass="23927">MYLTRFRVNPQRREARKLLGSPQAMHAAVLSSYMDAPAPTPESRVLWRVDHRGPNVTLYISGPERPDPTALKEHAGWPELPGGWDTVEYQPFLDKLDDGQTWAFRLTANPVRFGRTTHHEKTVALGHVTVAQQTGWLLDRAEKHGMAIDPATVAVQASRTWQFTRQGKPVTLKVATFDGVLSITEPTAFRRMLCAGIGRARGYGCGLMTLARVTP</sequence>
<dbReference type="NCBIfam" id="TIGR01907">
    <property type="entry name" value="casE_Cse3"/>
    <property type="match status" value="1"/>
</dbReference>
<gene>
    <name evidence="1" type="ORF">LX16_4364</name>
</gene>
<accession>A0A562URB2</accession>
<keyword evidence="2" id="KW-1185">Reference proteome</keyword>
<dbReference type="Proteomes" id="UP000321617">
    <property type="component" value="Unassembled WGS sequence"/>
</dbReference>
<dbReference type="SMART" id="SM01101">
    <property type="entry name" value="CRISPR_assoc"/>
    <property type="match status" value="1"/>
</dbReference>
<dbReference type="CDD" id="cd09727">
    <property type="entry name" value="Cas6_I-E"/>
    <property type="match status" value="1"/>
</dbReference>
<dbReference type="EMBL" id="VLLL01000008">
    <property type="protein sequence ID" value="TWJ08144.1"/>
    <property type="molecule type" value="Genomic_DNA"/>
</dbReference>
<organism evidence="1 2">
    <name type="scientific">Stackebrandtia albiflava</name>
    <dbReference type="NCBI Taxonomy" id="406432"/>
    <lineage>
        <taxon>Bacteria</taxon>
        <taxon>Bacillati</taxon>
        <taxon>Actinomycetota</taxon>
        <taxon>Actinomycetes</taxon>
        <taxon>Glycomycetales</taxon>
        <taxon>Glycomycetaceae</taxon>
        <taxon>Stackebrandtia</taxon>
    </lineage>
</organism>
<dbReference type="SUPFAM" id="SSF117987">
    <property type="entry name" value="CRISPR-associated protein"/>
    <property type="match status" value="2"/>
</dbReference>
<name>A0A562URB2_9ACTN</name>
<protein>
    <submittedName>
        <fullName evidence="1">CRISPR-associated protein, Cse3 family</fullName>
    </submittedName>
</protein>
<reference evidence="1 2" key="1">
    <citation type="journal article" date="2013" name="Stand. Genomic Sci.">
        <title>Genomic Encyclopedia of Type Strains, Phase I: The one thousand microbial genomes (KMG-I) project.</title>
        <authorList>
            <person name="Kyrpides N.C."/>
            <person name="Woyke T."/>
            <person name="Eisen J.A."/>
            <person name="Garrity G."/>
            <person name="Lilburn T.G."/>
            <person name="Beck B.J."/>
            <person name="Whitman W.B."/>
            <person name="Hugenholtz P."/>
            <person name="Klenk H.P."/>
        </authorList>
    </citation>
    <scope>NUCLEOTIDE SEQUENCE [LARGE SCALE GENOMIC DNA]</scope>
    <source>
        <strain evidence="1 2">DSM 45044</strain>
    </source>
</reference>
<dbReference type="Gene3D" id="3.30.70.1200">
    <property type="entry name" value="Crispr-associated protein, domain 1"/>
    <property type="match status" value="1"/>
</dbReference>
<dbReference type="OrthoDB" id="9795689at2"/>
<comment type="caution">
    <text evidence="1">The sequence shown here is derived from an EMBL/GenBank/DDBJ whole genome shotgun (WGS) entry which is preliminary data.</text>
</comment>
<dbReference type="AlphaFoldDB" id="A0A562URB2"/>
<dbReference type="Pfam" id="PF08798">
    <property type="entry name" value="CRISPR_assoc"/>
    <property type="match status" value="1"/>
</dbReference>
<evidence type="ECO:0000313" key="1">
    <source>
        <dbReference type="EMBL" id="TWJ08144.1"/>
    </source>
</evidence>
<dbReference type="Gene3D" id="3.30.70.1210">
    <property type="entry name" value="Crispr-associated protein, domain 2"/>
    <property type="match status" value="1"/>
</dbReference>
<dbReference type="RefSeq" id="WP_147142331.1">
    <property type="nucleotide sequence ID" value="NZ_BAABIJ010000004.1"/>
</dbReference>
<evidence type="ECO:0000313" key="2">
    <source>
        <dbReference type="Proteomes" id="UP000321617"/>
    </source>
</evidence>